<dbReference type="InterPro" id="IPR010982">
    <property type="entry name" value="Lambda_DNA-bd_dom_sf"/>
</dbReference>
<dbReference type="PROSITE" id="PS50932">
    <property type="entry name" value="HTH_LACI_2"/>
    <property type="match status" value="1"/>
</dbReference>
<organism evidence="5 6">
    <name type="scientific">Nonomuraea marmarensis</name>
    <dbReference type="NCBI Taxonomy" id="3351344"/>
    <lineage>
        <taxon>Bacteria</taxon>
        <taxon>Bacillati</taxon>
        <taxon>Actinomycetota</taxon>
        <taxon>Actinomycetes</taxon>
        <taxon>Streptosporangiales</taxon>
        <taxon>Streptosporangiaceae</taxon>
        <taxon>Nonomuraea</taxon>
    </lineage>
</organism>
<dbReference type="SUPFAM" id="SSF53822">
    <property type="entry name" value="Periplasmic binding protein-like I"/>
    <property type="match status" value="1"/>
</dbReference>
<accession>A0ABW7A5M6</accession>
<dbReference type="Gene3D" id="3.40.50.2300">
    <property type="match status" value="1"/>
</dbReference>
<dbReference type="CDD" id="cd01392">
    <property type="entry name" value="HTH_LacI"/>
    <property type="match status" value="1"/>
</dbReference>
<dbReference type="PROSITE" id="PS00356">
    <property type="entry name" value="HTH_LACI_1"/>
    <property type="match status" value="1"/>
</dbReference>
<evidence type="ECO:0000256" key="1">
    <source>
        <dbReference type="ARBA" id="ARBA00023015"/>
    </source>
</evidence>
<comment type="caution">
    <text evidence="5">The sequence shown here is derived from an EMBL/GenBank/DDBJ whole genome shotgun (WGS) entry which is preliminary data.</text>
</comment>
<dbReference type="Proteomes" id="UP001603978">
    <property type="component" value="Unassembled WGS sequence"/>
</dbReference>
<dbReference type="InterPro" id="IPR028082">
    <property type="entry name" value="Peripla_BP_I"/>
</dbReference>
<evidence type="ECO:0000256" key="2">
    <source>
        <dbReference type="ARBA" id="ARBA00023125"/>
    </source>
</evidence>
<evidence type="ECO:0000313" key="6">
    <source>
        <dbReference type="Proteomes" id="UP001603978"/>
    </source>
</evidence>
<reference evidence="5 6" key="1">
    <citation type="submission" date="2024-10" db="EMBL/GenBank/DDBJ databases">
        <authorList>
            <person name="Topkara A.R."/>
            <person name="Saygin H."/>
        </authorList>
    </citation>
    <scope>NUCLEOTIDE SEQUENCE [LARGE SCALE GENOMIC DNA]</scope>
    <source>
        <strain evidence="5 6">M3C6</strain>
    </source>
</reference>
<dbReference type="Pfam" id="PF13377">
    <property type="entry name" value="Peripla_BP_3"/>
    <property type="match status" value="1"/>
</dbReference>
<gene>
    <name evidence="5" type="ORF">ACFLIM_05530</name>
</gene>
<proteinExistence type="predicted"/>
<dbReference type="Gene3D" id="1.10.260.40">
    <property type="entry name" value="lambda repressor-like DNA-binding domains"/>
    <property type="match status" value="1"/>
</dbReference>
<sequence>MSVDIQGQGMASTRVTMGDVARASGVSPATVSFVLNNAPNQTISAETKERVRRAARELGYVPHGIARALREGTSRIVLLDVAAIGDGTNLQDFIRGLEGELADTDHVLLVRPSRIDPVQPLLEAVRPCAIVRLGEIYADGREPADGGWVDGLAAHTAVQIRHLAERGHRHIALAFPDDDDRRLIELHHRYATEAAGMLGMSPPYTLIVPAARGKAVAAVEAFLSAHPDITAIASLGDLPALRVLAAAHDLGLPVPERLAVIGLGDSPYAEMSVPPLTSVRIDAETFGRRAARQALGMDIGGLTPAPARVVARGSG</sequence>
<dbReference type="GO" id="GO:0003677">
    <property type="term" value="F:DNA binding"/>
    <property type="evidence" value="ECO:0007669"/>
    <property type="project" value="UniProtKB-KW"/>
</dbReference>
<keyword evidence="2 5" id="KW-0238">DNA-binding</keyword>
<keyword evidence="1" id="KW-0805">Transcription regulation</keyword>
<dbReference type="InterPro" id="IPR046335">
    <property type="entry name" value="LacI/GalR-like_sensor"/>
</dbReference>
<evidence type="ECO:0000256" key="3">
    <source>
        <dbReference type="ARBA" id="ARBA00023163"/>
    </source>
</evidence>
<feature type="domain" description="HTH lacI-type" evidence="4">
    <location>
        <begin position="15"/>
        <end position="71"/>
    </location>
</feature>
<dbReference type="PANTHER" id="PTHR30146:SF138">
    <property type="entry name" value="TRANSCRIPTIONAL REGULATORY PROTEIN"/>
    <property type="match status" value="1"/>
</dbReference>
<evidence type="ECO:0000259" key="4">
    <source>
        <dbReference type="PROSITE" id="PS50932"/>
    </source>
</evidence>
<dbReference type="PANTHER" id="PTHR30146">
    <property type="entry name" value="LACI-RELATED TRANSCRIPTIONAL REPRESSOR"/>
    <property type="match status" value="1"/>
</dbReference>
<dbReference type="InterPro" id="IPR000843">
    <property type="entry name" value="HTH_LacI"/>
</dbReference>
<dbReference type="Pfam" id="PF00356">
    <property type="entry name" value="LacI"/>
    <property type="match status" value="1"/>
</dbReference>
<dbReference type="EMBL" id="JBICRM010000003">
    <property type="protein sequence ID" value="MFG1702636.1"/>
    <property type="molecule type" value="Genomic_DNA"/>
</dbReference>
<keyword evidence="6" id="KW-1185">Reference proteome</keyword>
<evidence type="ECO:0000313" key="5">
    <source>
        <dbReference type="EMBL" id="MFG1702636.1"/>
    </source>
</evidence>
<dbReference type="SMART" id="SM00354">
    <property type="entry name" value="HTH_LACI"/>
    <property type="match status" value="1"/>
</dbReference>
<dbReference type="RefSeq" id="WP_393162579.1">
    <property type="nucleotide sequence ID" value="NZ_JBICRM010000003.1"/>
</dbReference>
<keyword evidence="3" id="KW-0804">Transcription</keyword>
<name>A0ABW7A5M6_9ACTN</name>
<protein>
    <submittedName>
        <fullName evidence="5">LacI family DNA-binding transcriptional regulator</fullName>
    </submittedName>
</protein>
<dbReference type="SUPFAM" id="SSF47413">
    <property type="entry name" value="lambda repressor-like DNA-binding domains"/>
    <property type="match status" value="1"/>
</dbReference>